<dbReference type="AlphaFoldDB" id="A0A9D2AEI2"/>
<keyword evidence="6 10" id="KW-0368">Histidine biosynthesis</keyword>
<dbReference type="InterPro" id="IPR017926">
    <property type="entry name" value="GATASE"/>
</dbReference>
<comment type="catalytic activity">
    <reaction evidence="9 10">
        <text>L-glutamine + H2O = L-glutamate + NH4(+)</text>
        <dbReference type="Rhea" id="RHEA:15889"/>
        <dbReference type="ChEBI" id="CHEBI:15377"/>
        <dbReference type="ChEBI" id="CHEBI:28938"/>
        <dbReference type="ChEBI" id="CHEBI:29985"/>
        <dbReference type="ChEBI" id="CHEBI:58359"/>
        <dbReference type="EC" id="3.5.1.2"/>
    </reaction>
</comment>
<protein>
    <recommendedName>
        <fullName evidence="10">Imidazole glycerol phosphate synthase subunit HisH</fullName>
        <ecNumber evidence="10">4.3.2.10</ecNumber>
    </recommendedName>
    <alternativeName>
        <fullName evidence="10">IGP synthase glutaminase subunit</fullName>
        <ecNumber evidence="10">3.5.1.2</ecNumber>
    </alternativeName>
    <alternativeName>
        <fullName evidence="10">IGP synthase subunit HisH</fullName>
    </alternativeName>
    <alternativeName>
        <fullName evidence="10">ImGP synthase subunit HisH</fullName>
        <shortName evidence="10">IGPS subunit HisH</shortName>
    </alternativeName>
</protein>
<comment type="subcellular location">
    <subcellularLocation>
        <location evidence="10">Cytoplasm</location>
    </subcellularLocation>
</comment>
<evidence type="ECO:0000256" key="4">
    <source>
        <dbReference type="ARBA" id="ARBA00022801"/>
    </source>
</evidence>
<evidence type="ECO:0000256" key="9">
    <source>
        <dbReference type="ARBA" id="ARBA00049534"/>
    </source>
</evidence>
<dbReference type="GO" id="GO:0000107">
    <property type="term" value="F:imidazoleglycerol-phosphate synthase activity"/>
    <property type="evidence" value="ECO:0007669"/>
    <property type="project" value="UniProtKB-UniRule"/>
</dbReference>
<sequence length="209" mass="21627">MVAIVDYGVGNLFSLRSSFAAIGREVQVTGDPDVLAKAGRLVLPGVGAFGDAAAALRKSGLDKAVLAAAEAGKPLLGICLGMQLLLEKSFEYGEHKGLGLIPGEVRPIREVIPPGLKAPHIGWNALALTQEGRACGLFKNTKEGDCVYFVHSYWAASPAPCVLATAEYGAPLTAAVGRGNVLGVQFHPEKSGSAGLAILRAFCEMEVGG</sequence>
<dbReference type="GO" id="GO:0004359">
    <property type="term" value="F:glutaminase activity"/>
    <property type="evidence" value="ECO:0007669"/>
    <property type="project" value="UniProtKB-EC"/>
</dbReference>
<dbReference type="PANTHER" id="PTHR42701">
    <property type="entry name" value="IMIDAZOLE GLYCEROL PHOSPHATE SYNTHASE SUBUNIT HISH"/>
    <property type="match status" value="1"/>
</dbReference>
<organism evidence="13 14">
    <name type="scientific">Candidatus Allofournierella pullicola</name>
    <dbReference type="NCBI Taxonomy" id="2838596"/>
    <lineage>
        <taxon>Bacteria</taxon>
        <taxon>Bacillati</taxon>
        <taxon>Bacillota</taxon>
        <taxon>Clostridia</taxon>
        <taxon>Eubacteriales</taxon>
        <taxon>Oscillospiraceae</taxon>
        <taxon>Allofournierella</taxon>
    </lineage>
</organism>
<evidence type="ECO:0000256" key="3">
    <source>
        <dbReference type="ARBA" id="ARBA00022605"/>
    </source>
</evidence>
<dbReference type="GO" id="GO:0005737">
    <property type="term" value="C:cytoplasm"/>
    <property type="evidence" value="ECO:0007669"/>
    <property type="project" value="UniProtKB-SubCell"/>
</dbReference>
<evidence type="ECO:0000259" key="12">
    <source>
        <dbReference type="Pfam" id="PF00117"/>
    </source>
</evidence>
<keyword evidence="5 10" id="KW-0315">Glutamine amidotransferase</keyword>
<dbReference type="PROSITE" id="PS51274">
    <property type="entry name" value="GATASE_COBBQ"/>
    <property type="match status" value="1"/>
</dbReference>
<evidence type="ECO:0000256" key="10">
    <source>
        <dbReference type="HAMAP-Rule" id="MF_00278"/>
    </source>
</evidence>
<feature type="domain" description="Glutamine amidotransferase" evidence="12">
    <location>
        <begin position="4"/>
        <end position="202"/>
    </location>
</feature>
<feature type="active site" description="Nucleophile" evidence="10 11">
    <location>
        <position position="79"/>
    </location>
</feature>
<dbReference type="EMBL" id="DXFW01000021">
    <property type="protein sequence ID" value="HIX05935.1"/>
    <property type="molecule type" value="Genomic_DNA"/>
</dbReference>
<evidence type="ECO:0000256" key="1">
    <source>
        <dbReference type="ARBA" id="ARBA00005091"/>
    </source>
</evidence>
<dbReference type="InterPro" id="IPR029062">
    <property type="entry name" value="Class_I_gatase-like"/>
</dbReference>
<dbReference type="CDD" id="cd01748">
    <property type="entry name" value="GATase1_IGP_Synthase"/>
    <property type="match status" value="1"/>
</dbReference>
<keyword evidence="10" id="KW-0963">Cytoplasm</keyword>
<dbReference type="HAMAP" id="MF_00278">
    <property type="entry name" value="HisH"/>
    <property type="match status" value="1"/>
</dbReference>
<evidence type="ECO:0000313" key="13">
    <source>
        <dbReference type="EMBL" id="HIX05935.1"/>
    </source>
</evidence>
<evidence type="ECO:0000256" key="5">
    <source>
        <dbReference type="ARBA" id="ARBA00022962"/>
    </source>
</evidence>
<dbReference type="Gene3D" id="3.40.50.880">
    <property type="match status" value="1"/>
</dbReference>
<keyword evidence="4 10" id="KW-0378">Hydrolase</keyword>
<keyword evidence="7 10" id="KW-0456">Lyase</keyword>
<comment type="subunit">
    <text evidence="2 10">Heterodimer of HisH and HisF.</text>
</comment>
<dbReference type="InterPro" id="IPR010139">
    <property type="entry name" value="Imidazole-glycPsynth_HisH"/>
</dbReference>
<comment type="pathway">
    <text evidence="1 10">Amino-acid biosynthesis; L-histidine biosynthesis; L-histidine from 5-phospho-alpha-D-ribose 1-diphosphate: step 5/9.</text>
</comment>
<comment type="function">
    <text evidence="10">IGPS catalyzes the conversion of PRFAR and glutamine to IGP, AICAR and glutamate. The HisH subunit catalyzes the hydrolysis of glutamine to glutamate and ammonia as part of the synthesis of IGP and AICAR. The resulting ammonia molecule is channeled to the active site of HisF.</text>
</comment>
<dbReference type="Proteomes" id="UP000824193">
    <property type="component" value="Unassembled WGS sequence"/>
</dbReference>
<gene>
    <name evidence="10 13" type="primary">hisH</name>
    <name evidence="13" type="ORF">H9865_07530</name>
</gene>
<comment type="caution">
    <text evidence="13">The sequence shown here is derived from an EMBL/GenBank/DDBJ whole genome shotgun (WGS) entry which is preliminary data.</text>
</comment>
<dbReference type="Pfam" id="PF00117">
    <property type="entry name" value="GATase"/>
    <property type="match status" value="1"/>
</dbReference>
<evidence type="ECO:0000256" key="6">
    <source>
        <dbReference type="ARBA" id="ARBA00023102"/>
    </source>
</evidence>
<dbReference type="EC" id="3.5.1.2" evidence="10"/>
<proteinExistence type="inferred from homology"/>
<dbReference type="EC" id="4.3.2.10" evidence="10"/>
<dbReference type="GO" id="GO:0000105">
    <property type="term" value="P:L-histidine biosynthetic process"/>
    <property type="evidence" value="ECO:0007669"/>
    <property type="project" value="UniProtKB-UniRule"/>
</dbReference>
<evidence type="ECO:0000256" key="8">
    <source>
        <dbReference type="ARBA" id="ARBA00047838"/>
    </source>
</evidence>
<dbReference type="SUPFAM" id="SSF52317">
    <property type="entry name" value="Class I glutamine amidotransferase-like"/>
    <property type="match status" value="1"/>
</dbReference>
<reference evidence="13" key="2">
    <citation type="submission" date="2021-04" db="EMBL/GenBank/DDBJ databases">
        <authorList>
            <person name="Gilroy R."/>
        </authorList>
    </citation>
    <scope>NUCLEOTIDE SEQUENCE</scope>
    <source>
        <strain evidence="13">2239</strain>
    </source>
</reference>
<feature type="active site" evidence="10 11">
    <location>
        <position position="189"/>
    </location>
</feature>
<evidence type="ECO:0000313" key="14">
    <source>
        <dbReference type="Proteomes" id="UP000824193"/>
    </source>
</evidence>
<reference evidence="13" key="1">
    <citation type="journal article" date="2021" name="PeerJ">
        <title>Extensive microbial diversity within the chicken gut microbiome revealed by metagenomics and culture.</title>
        <authorList>
            <person name="Gilroy R."/>
            <person name="Ravi A."/>
            <person name="Getino M."/>
            <person name="Pursley I."/>
            <person name="Horton D.L."/>
            <person name="Alikhan N.F."/>
            <person name="Baker D."/>
            <person name="Gharbi K."/>
            <person name="Hall N."/>
            <person name="Watson M."/>
            <person name="Adriaenssens E.M."/>
            <person name="Foster-Nyarko E."/>
            <person name="Jarju S."/>
            <person name="Secka A."/>
            <person name="Antonio M."/>
            <person name="Oren A."/>
            <person name="Chaudhuri R.R."/>
            <person name="La Ragione R."/>
            <person name="Hildebrand F."/>
            <person name="Pallen M.J."/>
        </authorList>
    </citation>
    <scope>NUCLEOTIDE SEQUENCE</scope>
    <source>
        <strain evidence="13">2239</strain>
    </source>
</reference>
<feature type="active site" evidence="10 11">
    <location>
        <position position="187"/>
    </location>
</feature>
<evidence type="ECO:0000256" key="11">
    <source>
        <dbReference type="PIRSR" id="PIRSR000495-1"/>
    </source>
</evidence>
<dbReference type="PANTHER" id="PTHR42701:SF1">
    <property type="entry name" value="IMIDAZOLE GLYCEROL PHOSPHATE SYNTHASE SUBUNIT HISH"/>
    <property type="match status" value="1"/>
</dbReference>
<dbReference type="GO" id="GO:0016829">
    <property type="term" value="F:lyase activity"/>
    <property type="evidence" value="ECO:0007669"/>
    <property type="project" value="UniProtKB-KW"/>
</dbReference>
<dbReference type="NCBIfam" id="TIGR01855">
    <property type="entry name" value="IMP_synth_hisH"/>
    <property type="match status" value="1"/>
</dbReference>
<dbReference type="PIRSF" id="PIRSF000495">
    <property type="entry name" value="Amidotransf_hisH"/>
    <property type="match status" value="1"/>
</dbReference>
<evidence type="ECO:0000256" key="7">
    <source>
        <dbReference type="ARBA" id="ARBA00023239"/>
    </source>
</evidence>
<comment type="catalytic activity">
    <reaction evidence="8 10">
        <text>5-[(5-phospho-1-deoxy-D-ribulos-1-ylimino)methylamino]-1-(5-phospho-beta-D-ribosyl)imidazole-4-carboxamide + L-glutamine = D-erythro-1-(imidazol-4-yl)glycerol 3-phosphate + 5-amino-1-(5-phospho-beta-D-ribosyl)imidazole-4-carboxamide + L-glutamate + H(+)</text>
        <dbReference type="Rhea" id="RHEA:24793"/>
        <dbReference type="ChEBI" id="CHEBI:15378"/>
        <dbReference type="ChEBI" id="CHEBI:29985"/>
        <dbReference type="ChEBI" id="CHEBI:58278"/>
        <dbReference type="ChEBI" id="CHEBI:58359"/>
        <dbReference type="ChEBI" id="CHEBI:58475"/>
        <dbReference type="ChEBI" id="CHEBI:58525"/>
        <dbReference type="EC" id="4.3.2.10"/>
    </reaction>
</comment>
<dbReference type="PROSITE" id="PS51273">
    <property type="entry name" value="GATASE_TYPE_1"/>
    <property type="match status" value="1"/>
</dbReference>
<keyword evidence="3 10" id="KW-0028">Amino-acid biosynthesis</keyword>
<accession>A0A9D2AEI2</accession>
<evidence type="ECO:0000256" key="2">
    <source>
        <dbReference type="ARBA" id="ARBA00011152"/>
    </source>
</evidence>
<name>A0A9D2AEI2_9FIRM</name>